<dbReference type="Proteomes" id="UP001457898">
    <property type="component" value="Unassembled WGS sequence"/>
</dbReference>
<gene>
    <name evidence="1" type="ORF">WMO65_21215</name>
</gene>
<name>A0ABV1DT05_9FIRM</name>
<evidence type="ECO:0000313" key="1">
    <source>
        <dbReference type="EMBL" id="MEQ2433519.1"/>
    </source>
</evidence>
<protein>
    <recommendedName>
        <fullName evidence="3">ATPase</fullName>
    </recommendedName>
</protein>
<dbReference type="RefSeq" id="WP_148391821.1">
    <property type="nucleotide sequence ID" value="NZ_JBBMFP010000024.1"/>
</dbReference>
<reference evidence="1 2" key="1">
    <citation type="submission" date="2024-03" db="EMBL/GenBank/DDBJ databases">
        <title>Human intestinal bacterial collection.</title>
        <authorList>
            <person name="Pauvert C."/>
            <person name="Hitch T.C.A."/>
            <person name="Clavel T."/>
        </authorList>
    </citation>
    <scope>NUCLEOTIDE SEQUENCE [LARGE SCALE GENOMIC DNA]</scope>
    <source>
        <strain evidence="1 2">CLA-SR-H028</strain>
    </source>
</reference>
<evidence type="ECO:0000313" key="2">
    <source>
        <dbReference type="Proteomes" id="UP001457898"/>
    </source>
</evidence>
<accession>A0ABV1DT05</accession>
<dbReference type="EMBL" id="JBBMFP010000024">
    <property type="protein sequence ID" value="MEQ2433519.1"/>
    <property type="molecule type" value="Genomic_DNA"/>
</dbReference>
<keyword evidence="2" id="KW-1185">Reference proteome</keyword>
<comment type="caution">
    <text evidence="1">The sequence shown here is derived from an EMBL/GenBank/DDBJ whole genome shotgun (WGS) entry which is preliminary data.</text>
</comment>
<sequence length="267" mass="31821">MEEIKMCAAQELRKLKEMEKMAADDLKNAPPGTLRIAKNHNSNQYYWRTEPKDTKGRYIKKSNEALIKGLAQKEYAKKMLPVIRKKIKELERIYDVCTWKDLLYTYERLSQARQEMIVPYILSEDEFAEQWIQENEIKIAESGEAKCISQIYTEKGECVRSKSEKILADKFYLMNIPYFYEVPLYLQGYGYVKPDFTILNKRTGKTYYWEHLGLMDVEDYCQTAIKKIECYEKNRIYTGKQLILTYETKDHPLNIRIAERLIKEYLM</sequence>
<proteinExistence type="predicted"/>
<evidence type="ECO:0008006" key="3">
    <source>
        <dbReference type="Google" id="ProtNLM"/>
    </source>
</evidence>
<organism evidence="1 2">
    <name type="scientific">Blautia caccae</name>
    <dbReference type="NCBI Taxonomy" id="3133175"/>
    <lineage>
        <taxon>Bacteria</taxon>
        <taxon>Bacillati</taxon>
        <taxon>Bacillota</taxon>
        <taxon>Clostridia</taxon>
        <taxon>Lachnospirales</taxon>
        <taxon>Lachnospiraceae</taxon>
        <taxon>Blautia</taxon>
    </lineage>
</organism>